<sequence>MTCCFFVINITLVTFLAFLLIRQLNKRRIRRTAPRNTPDANTQSVDIRLPPDFDNEKYATTSDVKPTKEPDEISLGPRKAITDLQGSPYSVPPNHIPAPWLAPPLIPVHDPYCSANQAIPMSDGHPQGLRDIPGPIACLSIKQCQEATLDHVSAQFFLGGHALGQVRVLAEVILIDNTYANYTYRLYDGSASIDALHLTNSANVDYIGYMITQNMYVSVTGTLKQLWNGERFIHATYIEPFKLRKPHEIDHVAPALQHEPPTCVQRRFQPLTSTEHPFAVAPGPKYHVPITNNLPVAANGAYDPFASLTPLQREVFDFIDAHPRQDMAGVHFTAIARAVQAECVHTLRVAIERLIHDGHVFSTIHDDHFASGYDFPVTANGTYDTIPDLSTLKRKVVDFMQTQISPAEGLHIDAIARGVGIAPCEAREALDNLNDEGKVFSTIDDFHFAFTGYTSSATGEFTHDMAPHLPPLQRKIVNFIQIQRSETVGVEIAAIARGVGRNVREVSDALESLTVEGEVISTTDKSHFDIIEVDHAYRMAATSTNTLPIDAEFTYLPLSERKIIEFIQAQPPTNVGVHITAIAGALAMDMKKLSDAIDNLLEDGYIFSTIDESHFQITF</sequence>
<accession>A0A4Y7Q3Q0</accession>
<feature type="domain" description="Replication protein A C-terminal" evidence="7">
    <location>
        <begin position="385"/>
        <end position="445"/>
    </location>
</feature>
<dbReference type="GO" id="GO:0003677">
    <property type="term" value="F:DNA binding"/>
    <property type="evidence" value="ECO:0007669"/>
    <property type="project" value="UniProtKB-KW"/>
</dbReference>
<dbReference type="InterPro" id="IPR014892">
    <property type="entry name" value="RPA_C"/>
</dbReference>
<organism evidence="8 9">
    <name type="scientific">Rickenella mellea</name>
    <dbReference type="NCBI Taxonomy" id="50990"/>
    <lineage>
        <taxon>Eukaryota</taxon>
        <taxon>Fungi</taxon>
        <taxon>Dikarya</taxon>
        <taxon>Basidiomycota</taxon>
        <taxon>Agaricomycotina</taxon>
        <taxon>Agaricomycetes</taxon>
        <taxon>Hymenochaetales</taxon>
        <taxon>Rickenellaceae</taxon>
        <taxon>Rickenella</taxon>
    </lineage>
</organism>
<dbReference type="Proteomes" id="UP000294933">
    <property type="component" value="Unassembled WGS sequence"/>
</dbReference>
<dbReference type="PANTHER" id="PTHR13989">
    <property type="entry name" value="REPLICATION PROTEIN A-RELATED"/>
    <property type="match status" value="1"/>
</dbReference>
<dbReference type="InterPro" id="IPR036388">
    <property type="entry name" value="WH-like_DNA-bd_sf"/>
</dbReference>
<evidence type="ECO:0000256" key="2">
    <source>
        <dbReference type="ARBA" id="ARBA00007815"/>
    </source>
</evidence>
<keyword evidence="4" id="KW-0539">Nucleus</keyword>
<protein>
    <recommendedName>
        <fullName evidence="7">Replication protein A C-terminal domain-containing protein</fullName>
    </recommendedName>
</protein>
<dbReference type="PANTHER" id="PTHR13989:SF16">
    <property type="entry name" value="REPLICATION PROTEIN A2"/>
    <property type="match status" value="1"/>
</dbReference>
<dbReference type="Gene3D" id="2.40.50.140">
    <property type="entry name" value="Nucleic acid-binding proteins"/>
    <property type="match status" value="1"/>
</dbReference>
<keyword evidence="9" id="KW-1185">Reference proteome</keyword>
<evidence type="ECO:0000259" key="7">
    <source>
        <dbReference type="Pfam" id="PF08784"/>
    </source>
</evidence>
<dbReference type="STRING" id="50990.A0A4Y7Q3Q0"/>
<comment type="subcellular location">
    <subcellularLocation>
        <location evidence="1">Nucleus</location>
    </subcellularLocation>
</comment>
<dbReference type="InterPro" id="IPR040260">
    <property type="entry name" value="RFA2-like"/>
</dbReference>
<evidence type="ECO:0000256" key="1">
    <source>
        <dbReference type="ARBA" id="ARBA00004123"/>
    </source>
</evidence>
<name>A0A4Y7Q3Q0_9AGAM</name>
<evidence type="ECO:0000313" key="9">
    <source>
        <dbReference type="Proteomes" id="UP000294933"/>
    </source>
</evidence>
<dbReference type="InterPro" id="IPR012340">
    <property type="entry name" value="NA-bd_OB-fold"/>
</dbReference>
<feature type="region of interest" description="Disordered" evidence="5">
    <location>
        <begin position="32"/>
        <end position="74"/>
    </location>
</feature>
<feature type="transmembrane region" description="Helical" evidence="6">
    <location>
        <begin position="6"/>
        <end position="25"/>
    </location>
</feature>
<dbReference type="EMBL" id="ML170180">
    <property type="protein sequence ID" value="TDL21529.1"/>
    <property type="molecule type" value="Genomic_DNA"/>
</dbReference>
<feature type="compositionally biased region" description="Polar residues" evidence="5">
    <location>
        <begin position="34"/>
        <end position="45"/>
    </location>
</feature>
<proteinExistence type="inferred from homology"/>
<feature type="domain" description="Replication protein A C-terminal" evidence="7">
    <location>
        <begin position="560"/>
        <end position="612"/>
    </location>
</feature>
<reference evidence="8 9" key="1">
    <citation type="submission" date="2018-06" db="EMBL/GenBank/DDBJ databases">
        <title>A transcriptomic atlas of mushroom development highlights an independent origin of complex multicellularity.</title>
        <authorList>
            <consortium name="DOE Joint Genome Institute"/>
            <person name="Krizsan K."/>
            <person name="Almasi E."/>
            <person name="Merenyi Z."/>
            <person name="Sahu N."/>
            <person name="Viragh M."/>
            <person name="Koszo T."/>
            <person name="Mondo S."/>
            <person name="Kiss B."/>
            <person name="Balint B."/>
            <person name="Kues U."/>
            <person name="Barry K."/>
            <person name="Hegedus J.C."/>
            <person name="Henrissat B."/>
            <person name="Johnson J."/>
            <person name="Lipzen A."/>
            <person name="Ohm R."/>
            <person name="Nagy I."/>
            <person name="Pangilinan J."/>
            <person name="Yan J."/>
            <person name="Xiong Y."/>
            <person name="Grigoriev I.V."/>
            <person name="Hibbett D.S."/>
            <person name="Nagy L.G."/>
        </authorList>
    </citation>
    <scope>NUCLEOTIDE SEQUENCE [LARGE SCALE GENOMIC DNA]</scope>
    <source>
        <strain evidence="8 9">SZMC22713</strain>
    </source>
</reference>
<keyword evidence="6" id="KW-0472">Membrane</keyword>
<dbReference type="SUPFAM" id="SSF50249">
    <property type="entry name" value="Nucleic acid-binding proteins"/>
    <property type="match status" value="1"/>
</dbReference>
<dbReference type="InterPro" id="IPR036390">
    <property type="entry name" value="WH_DNA-bd_sf"/>
</dbReference>
<evidence type="ECO:0000313" key="8">
    <source>
        <dbReference type="EMBL" id="TDL21529.1"/>
    </source>
</evidence>
<dbReference type="AlphaFoldDB" id="A0A4Y7Q3Q0"/>
<feature type="domain" description="Replication protein A C-terminal" evidence="7">
    <location>
        <begin position="299"/>
        <end position="366"/>
    </location>
</feature>
<evidence type="ECO:0000256" key="3">
    <source>
        <dbReference type="ARBA" id="ARBA00023125"/>
    </source>
</evidence>
<feature type="domain" description="Replication protein A C-terminal" evidence="7">
    <location>
        <begin position="466"/>
        <end position="525"/>
    </location>
</feature>
<evidence type="ECO:0000256" key="4">
    <source>
        <dbReference type="ARBA" id="ARBA00023242"/>
    </source>
</evidence>
<evidence type="ECO:0000256" key="5">
    <source>
        <dbReference type="SAM" id="MobiDB-lite"/>
    </source>
</evidence>
<comment type="similarity">
    <text evidence="2">Belongs to the replication factor A protein 2 family.</text>
</comment>
<dbReference type="OrthoDB" id="25571at2759"/>
<dbReference type="Pfam" id="PF08784">
    <property type="entry name" value="RPA_C"/>
    <property type="match status" value="4"/>
</dbReference>
<keyword evidence="3" id="KW-0238">DNA-binding</keyword>
<keyword evidence="6" id="KW-1133">Transmembrane helix</keyword>
<keyword evidence="6" id="KW-0812">Transmembrane</keyword>
<evidence type="ECO:0000256" key="6">
    <source>
        <dbReference type="SAM" id="Phobius"/>
    </source>
</evidence>
<gene>
    <name evidence="8" type="ORF">BD410DRAFT_789646</name>
</gene>
<dbReference type="SUPFAM" id="SSF46785">
    <property type="entry name" value="Winged helix' DNA-binding domain"/>
    <property type="match status" value="4"/>
</dbReference>
<dbReference type="GO" id="GO:0005634">
    <property type="term" value="C:nucleus"/>
    <property type="evidence" value="ECO:0007669"/>
    <property type="project" value="UniProtKB-SubCell"/>
</dbReference>
<dbReference type="VEuPathDB" id="FungiDB:BD410DRAFT_789646"/>
<dbReference type="Gene3D" id="1.10.10.10">
    <property type="entry name" value="Winged helix-like DNA-binding domain superfamily/Winged helix DNA-binding domain"/>
    <property type="match status" value="4"/>
</dbReference>